<name>R4TA41_9CAUD</name>
<reference evidence="1 2" key="1">
    <citation type="submission" date="2012-12" db="EMBL/GenBank/DDBJ databases">
        <authorList>
            <person name="Sencilo A."/>
            <person name="Jacobs-Sera D."/>
            <person name="Russell D.A."/>
            <person name="Ko C."/>
            <person name="Bowman C.A."/>
            <person name="Atanasova N."/>
            <person name="Osterlund E."/>
            <person name="Oksanen H.M."/>
            <person name="Bamford D.H."/>
            <person name="Hatfull G.F."/>
            <person name="Roine E."/>
            <person name="Hendrix R.W."/>
        </authorList>
    </citation>
    <scope>NUCLEOTIDE SEQUENCE [LARGE SCALE GENOMIC DNA]</scope>
</reference>
<proteinExistence type="predicted"/>
<sequence>MPADTTLTRSGAGSPHVAGRAYCTTVTLSSGSATLTFTDIEGIDGSLDTEPYVFATGPTGGEAVSSKGTSQCTVTGDTTDDVEVLVVVPDE</sequence>
<dbReference type="EMBL" id="KC292028">
    <property type="protein sequence ID" value="AGM11805.1"/>
    <property type="molecule type" value="Genomic_DNA"/>
</dbReference>
<protein>
    <submittedName>
        <fullName evidence="1">Uncharacterized protein</fullName>
    </submittedName>
</protein>
<gene>
    <name evidence="1" type="primary">34</name>
    <name evidence="1" type="ORF">HCTV2_34</name>
</gene>
<evidence type="ECO:0000313" key="2">
    <source>
        <dbReference type="Proteomes" id="UP000204143"/>
    </source>
</evidence>
<organism evidence="1 2">
    <name type="scientific">Haloarcula californiae tailed virus 2</name>
    <dbReference type="NCBI Taxonomy" id="1273747"/>
    <lineage>
        <taxon>Viruses</taxon>
        <taxon>Duplodnaviria</taxon>
        <taxon>Heunggongvirae</taxon>
        <taxon>Uroviricota</taxon>
        <taxon>Caudoviricetes</taxon>
        <taxon>Saparoviridae</taxon>
        <taxon>Samsavirus</taxon>
        <taxon>Samsavirus crystalli</taxon>
        <taxon>Samsavirus HCTV2</taxon>
    </lineage>
</organism>
<keyword evidence="2" id="KW-1185">Reference proteome</keyword>
<dbReference type="GeneID" id="16193696"/>
<evidence type="ECO:0000313" key="1">
    <source>
        <dbReference type="EMBL" id="AGM11805.1"/>
    </source>
</evidence>
<dbReference type="RefSeq" id="YP_008058396.1">
    <property type="nucleotide sequence ID" value="NC_021319.1"/>
</dbReference>
<dbReference type="Proteomes" id="UP000204143">
    <property type="component" value="Segment"/>
</dbReference>
<dbReference type="KEGG" id="vg:16193696"/>
<accession>R4TA41</accession>